<name>A0A5C5WWT7_9PLAN</name>
<protein>
    <recommendedName>
        <fullName evidence="3">Peptidase C39-like domain-containing protein</fullName>
    </recommendedName>
</protein>
<dbReference type="Proteomes" id="UP000317243">
    <property type="component" value="Unassembled WGS sequence"/>
</dbReference>
<organism evidence="1 2">
    <name type="scientific">Thalassoglobus neptunius</name>
    <dbReference type="NCBI Taxonomy" id="1938619"/>
    <lineage>
        <taxon>Bacteria</taxon>
        <taxon>Pseudomonadati</taxon>
        <taxon>Planctomycetota</taxon>
        <taxon>Planctomycetia</taxon>
        <taxon>Planctomycetales</taxon>
        <taxon>Planctomycetaceae</taxon>
        <taxon>Thalassoglobus</taxon>
    </lineage>
</organism>
<evidence type="ECO:0000313" key="1">
    <source>
        <dbReference type="EMBL" id="TWT55414.1"/>
    </source>
</evidence>
<dbReference type="EMBL" id="SIHI01000004">
    <property type="protein sequence ID" value="TWT55414.1"/>
    <property type="molecule type" value="Genomic_DNA"/>
</dbReference>
<keyword evidence="2" id="KW-1185">Reference proteome</keyword>
<gene>
    <name evidence="1" type="ORF">KOR42_28000</name>
</gene>
<dbReference type="OrthoDB" id="276554at2"/>
<evidence type="ECO:0000313" key="2">
    <source>
        <dbReference type="Proteomes" id="UP000317243"/>
    </source>
</evidence>
<dbReference type="AlphaFoldDB" id="A0A5C5WWT7"/>
<sequence length="218" mass="24388">MAWFSRFTRFGDVHLCFAQEQNISCGLACIIMAAFKINKLKPKVTAMYGEDDMMAKAKTLFGANPLGDAGLTGNKMISLLNDDSLNMKGWTFTSPNIDQMNNEIVKNVGVSEGWGPTVSVSPVIILVQWKGGTSRHWVLIDTVRKFWGSTYATVCDPWDGSVHVIKIDKDRRFDYAARDTIDVDFWGKRKRYGSKTQKASSTITTPTWVGSVMLKRTT</sequence>
<proteinExistence type="predicted"/>
<dbReference type="RefSeq" id="WP_146510315.1">
    <property type="nucleotide sequence ID" value="NZ_SIHI01000004.1"/>
</dbReference>
<evidence type="ECO:0008006" key="3">
    <source>
        <dbReference type="Google" id="ProtNLM"/>
    </source>
</evidence>
<accession>A0A5C5WWT7</accession>
<reference evidence="1 2" key="1">
    <citation type="submission" date="2019-02" db="EMBL/GenBank/DDBJ databases">
        <title>Deep-cultivation of Planctomycetes and their phenomic and genomic characterization uncovers novel biology.</title>
        <authorList>
            <person name="Wiegand S."/>
            <person name="Jogler M."/>
            <person name="Boedeker C."/>
            <person name="Pinto D."/>
            <person name="Vollmers J."/>
            <person name="Rivas-Marin E."/>
            <person name="Kohn T."/>
            <person name="Peeters S.H."/>
            <person name="Heuer A."/>
            <person name="Rast P."/>
            <person name="Oberbeckmann S."/>
            <person name="Bunk B."/>
            <person name="Jeske O."/>
            <person name="Meyerdierks A."/>
            <person name="Storesund J.E."/>
            <person name="Kallscheuer N."/>
            <person name="Luecker S."/>
            <person name="Lage O.M."/>
            <person name="Pohl T."/>
            <person name="Merkel B.J."/>
            <person name="Hornburger P."/>
            <person name="Mueller R.-W."/>
            <person name="Bruemmer F."/>
            <person name="Labrenz M."/>
            <person name="Spormann A.M."/>
            <person name="Op Den Camp H."/>
            <person name="Overmann J."/>
            <person name="Amann R."/>
            <person name="Jetten M.S.M."/>
            <person name="Mascher T."/>
            <person name="Medema M.H."/>
            <person name="Devos D.P."/>
            <person name="Kaster A.-K."/>
            <person name="Ovreas L."/>
            <person name="Rohde M."/>
            <person name="Galperin M.Y."/>
            <person name="Jogler C."/>
        </authorList>
    </citation>
    <scope>NUCLEOTIDE SEQUENCE [LARGE SCALE GENOMIC DNA]</scope>
    <source>
        <strain evidence="1 2">KOR42</strain>
    </source>
</reference>
<comment type="caution">
    <text evidence="1">The sequence shown here is derived from an EMBL/GenBank/DDBJ whole genome shotgun (WGS) entry which is preliminary data.</text>
</comment>